<accession>A0A0F9B5P3</accession>
<dbReference type="EMBL" id="LAZR01042589">
    <property type="protein sequence ID" value="KKL09162.1"/>
    <property type="molecule type" value="Genomic_DNA"/>
</dbReference>
<dbReference type="AlphaFoldDB" id="A0A0F9B5P3"/>
<proteinExistence type="predicted"/>
<protein>
    <submittedName>
        <fullName evidence="1">Uncharacterized protein</fullName>
    </submittedName>
</protein>
<comment type="caution">
    <text evidence="1">The sequence shown here is derived from an EMBL/GenBank/DDBJ whole genome shotgun (WGS) entry which is preliminary data.</text>
</comment>
<name>A0A0F9B5P3_9ZZZZ</name>
<feature type="non-terminal residue" evidence="1">
    <location>
        <position position="26"/>
    </location>
</feature>
<reference evidence="1" key="1">
    <citation type="journal article" date="2015" name="Nature">
        <title>Complex archaea that bridge the gap between prokaryotes and eukaryotes.</title>
        <authorList>
            <person name="Spang A."/>
            <person name="Saw J.H."/>
            <person name="Jorgensen S.L."/>
            <person name="Zaremba-Niedzwiedzka K."/>
            <person name="Martijn J."/>
            <person name="Lind A.E."/>
            <person name="van Eijk R."/>
            <person name="Schleper C."/>
            <person name="Guy L."/>
            <person name="Ettema T.J."/>
        </authorList>
    </citation>
    <scope>NUCLEOTIDE SEQUENCE</scope>
</reference>
<sequence>MNKDFKTIPPIKKIFMPKFDRFEPLA</sequence>
<evidence type="ECO:0000313" key="1">
    <source>
        <dbReference type="EMBL" id="KKL09162.1"/>
    </source>
</evidence>
<organism evidence="1">
    <name type="scientific">marine sediment metagenome</name>
    <dbReference type="NCBI Taxonomy" id="412755"/>
    <lineage>
        <taxon>unclassified sequences</taxon>
        <taxon>metagenomes</taxon>
        <taxon>ecological metagenomes</taxon>
    </lineage>
</organism>
<gene>
    <name evidence="1" type="ORF">LCGC14_2568570</name>
</gene>